<accession>A0A9D4DWY8</accession>
<comment type="caution">
    <text evidence="1">The sequence shown here is derived from an EMBL/GenBank/DDBJ whole genome shotgun (WGS) entry which is preliminary data.</text>
</comment>
<dbReference type="EMBL" id="JAIWYP010000009">
    <property type="protein sequence ID" value="KAH3768446.1"/>
    <property type="molecule type" value="Genomic_DNA"/>
</dbReference>
<dbReference type="AlphaFoldDB" id="A0A9D4DWY8"/>
<proteinExistence type="predicted"/>
<name>A0A9D4DWY8_DREPO</name>
<sequence>MRLQGVTANQRIGPDYPCQTKDAECYDPTSMIVRLQQCLALSLHHSPSTSLSKNQNASQEQTLCGLLAWF</sequence>
<reference evidence="1" key="2">
    <citation type="submission" date="2020-11" db="EMBL/GenBank/DDBJ databases">
        <authorList>
            <person name="McCartney M.A."/>
            <person name="Auch B."/>
            <person name="Kono T."/>
            <person name="Mallez S."/>
            <person name="Becker A."/>
            <person name="Gohl D.M."/>
            <person name="Silverstein K.A.T."/>
            <person name="Koren S."/>
            <person name="Bechman K.B."/>
            <person name="Herman A."/>
            <person name="Abrahante J.E."/>
            <person name="Garbe J."/>
        </authorList>
    </citation>
    <scope>NUCLEOTIDE SEQUENCE</scope>
    <source>
        <strain evidence="1">Duluth1</strain>
        <tissue evidence="1">Whole animal</tissue>
    </source>
</reference>
<evidence type="ECO:0000313" key="1">
    <source>
        <dbReference type="EMBL" id="KAH3768446.1"/>
    </source>
</evidence>
<gene>
    <name evidence="1" type="ORF">DPMN_169658</name>
</gene>
<dbReference type="Proteomes" id="UP000828390">
    <property type="component" value="Unassembled WGS sequence"/>
</dbReference>
<organism evidence="1 2">
    <name type="scientific">Dreissena polymorpha</name>
    <name type="common">Zebra mussel</name>
    <name type="synonym">Mytilus polymorpha</name>
    <dbReference type="NCBI Taxonomy" id="45954"/>
    <lineage>
        <taxon>Eukaryota</taxon>
        <taxon>Metazoa</taxon>
        <taxon>Spiralia</taxon>
        <taxon>Lophotrochozoa</taxon>
        <taxon>Mollusca</taxon>
        <taxon>Bivalvia</taxon>
        <taxon>Autobranchia</taxon>
        <taxon>Heteroconchia</taxon>
        <taxon>Euheterodonta</taxon>
        <taxon>Imparidentia</taxon>
        <taxon>Neoheterodontei</taxon>
        <taxon>Myida</taxon>
        <taxon>Dreissenoidea</taxon>
        <taxon>Dreissenidae</taxon>
        <taxon>Dreissena</taxon>
    </lineage>
</organism>
<evidence type="ECO:0000313" key="2">
    <source>
        <dbReference type="Proteomes" id="UP000828390"/>
    </source>
</evidence>
<reference evidence="1" key="1">
    <citation type="journal article" date="2019" name="bioRxiv">
        <title>The Genome of the Zebra Mussel, Dreissena polymorpha: A Resource for Invasive Species Research.</title>
        <authorList>
            <person name="McCartney M.A."/>
            <person name="Auch B."/>
            <person name="Kono T."/>
            <person name="Mallez S."/>
            <person name="Zhang Y."/>
            <person name="Obille A."/>
            <person name="Becker A."/>
            <person name="Abrahante J.E."/>
            <person name="Garbe J."/>
            <person name="Badalamenti J.P."/>
            <person name="Herman A."/>
            <person name="Mangelson H."/>
            <person name="Liachko I."/>
            <person name="Sullivan S."/>
            <person name="Sone E.D."/>
            <person name="Koren S."/>
            <person name="Silverstein K.A.T."/>
            <person name="Beckman K.B."/>
            <person name="Gohl D.M."/>
        </authorList>
    </citation>
    <scope>NUCLEOTIDE SEQUENCE</scope>
    <source>
        <strain evidence="1">Duluth1</strain>
        <tissue evidence="1">Whole animal</tissue>
    </source>
</reference>
<protein>
    <submittedName>
        <fullName evidence="1">Uncharacterized protein</fullName>
    </submittedName>
</protein>
<keyword evidence="2" id="KW-1185">Reference proteome</keyword>